<evidence type="ECO:0000313" key="4">
    <source>
        <dbReference type="Proteomes" id="UP001141434"/>
    </source>
</evidence>
<dbReference type="InterPro" id="IPR011008">
    <property type="entry name" value="Dimeric_a/b-barrel"/>
</dbReference>
<dbReference type="RefSeq" id="XP_056514582.1">
    <property type="nucleotide sequence ID" value="XM_056653515.1"/>
</dbReference>
<organism evidence="3 4">
    <name type="scientific">Penicillium alfredii</name>
    <dbReference type="NCBI Taxonomy" id="1506179"/>
    <lineage>
        <taxon>Eukaryota</taxon>
        <taxon>Fungi</taxon>
        <taxon>Dikarya</taxon>
        <taxon>Ascomycota</taxon>
        <taxon>Pezizomycotina</taxon>
        <taxon>Eurotiomycetes</taxon>
        <taxon>Eurotiomycetidae</taxon>
        <taxon>Eurotiales</taxon>
        <taxon>Aspergillaceae</taxon>
        <taxon>Penicillium</taxon>
    </lineage>
</organism>
<dbReference type="SUPFAM" id="SSF54909">
    <property type="entry name" value="Dimeric alpha+beta barrel"/>
    <property type="match status" value="1"/>
</dbReference>
<dbReference type="EMBL" id="JAPMSZ010000004">
    <property type="protein sequence ID" value="KAJ5105586.1"/>
    <property type="molecule type" value="Genomic_DNA"/>
</dbReference>
<gene>
    <name evidence="3" type="ORF">NUU61_002933</name>
</gene>
<keyword evidence="4" id="KW-1185">Reference proteome</keyword>
<comment type="similarity">
    <text evidence="1">Belongs to the tpcK family.</text>
</comment>
<evidence type="ECO:0000256" key="1">
    <source>
        <dbReference type="ARBA" id="ARBA00005986"/>
    </source>
</evidence>
<dbReference type="Gene3D" id="3.30.70.100">
    <property type="match status" value="1"/>
</dbReference>
<protein>
    <recommendedName>
        <fullName evidence="2">EthD domain-containing protein</fullName>
    </recommendedName>
</protein>
<evidence type="ECO:0000259" key="2">
    <source>
        <dbReference type="Pfam" id="PF07110"/>
    </source>
</evidence>
<reference evidence="3" key="1">
    <citation type="submission" date="2022-11" db="EMBL/GenBank/DDBJ databases">
        <authorList>
            <person name="Petersen C."/>
        </authorList>
    </citation>
    <scope>NUCLEOTIDE SEQUENCE</scope>
    <source>
        <strain evidence="3">IBT 34128</strain>
    </source>
</reference>
<dbReference type="AlphaFoldDB" id="A0A9W9KH18"/>
<dbReference type="Pfam" id="PF07110">
    <property type="entry name" value="EthD"/>
    <property type="match status" value="1"/>
</dbReference>
<comment type="caution">
    <text evidence="3">The sequence shown here is derived from an EMBL/GenBank/DDBJ whole genome shotgun (WGS) entry which is preliminary data.</text>
</comment>
<reference evidence="3" key="2">
    <citation type="journal article" date="2023" name="IMA Fungus">
        <title>Comparative genomic study of the Penicillium genus elucidates a diverse pangenome and 15 lateral gene transfer events.</title>
        <authorList>
            <person name="Petersen C."/>
            <person name="Sorensen T."/>
            <person name="Nielsen M.R."/>
            <person name="Sondergaard T.E."/>
            <person name="Sorensen J.L."/>
            <person name="Fitzpatrick D.A."/>
            <person name="Frisvad J.C."/>
            <person name="Nielsen K.L."/>
        </authorList>
    </citation>
    <scope>NUCLEOTIDE SEQUENCE</scope>
    <source>
        <strain evidence="3">IBT 34128</strain>
    </source>
</reference>
<dbReference type="Proteomes" id="UP001141434">
    <property type="component" value="Unassembled WGS sequence"/>
</dbReference>
<accession>A0A9W9KH18</accession>
<sequence>MSIRILLFATRKPTLTPAEFKAHYENNHVPLIQRLAGADFPATHIRRYLARSTEPNSDGEYPATVLFGSQEEFGYDAVTEVVFSDQEAKQRFFAKLTAPEAKKLLEEDEELFLVREKLSVVVIGDCLETK</sequence>
<dbReference type="GO" id="GO:0016491">
    <property type="term" value="F:oxidoreductase activity"/>
    <property type="evidence" value="ECO:0007669"/>
    <property type="project" value="InterPro"/>
</dbReference>
<dbReference type="InterPro" id="IPR009799">
    <property type="entry name" value="EthD_dom"/>
</dbReference>
<feature type="domain" description="EthD" evidence="2">
    <location>
        <begin position="12"/>
        <end position="113"/>
    </location>
</feature>
<dbReference type="GeneID" id="81392683"/>
<name>A0A9W9KH18_9EURO</name>
<evidence type="ECO:0000313" key="3">
    <source>
        <dbReference type="EMBL" id="KAJ5105586.1"/>
    </source>
</evidence>
<dbReference type="OrthoDB" id="2519291at2759"/>
<proteinExistence type="inferred from homology"/>